<comment type="pathway">
    <text evidence="1 9">Porphyrin-containing compound metabolism; protoporphyrin-IX biosynthesis; coproporphyrinogen-III from 5-aminolevulinate: step 3/4.</text>
</comment>
<evidence type="ECO:0000313" key="12">
    <source>
        <dbReference type="Proteomes" id="UP000242231"/>
    </source>
</evidence>
<gene>
    <name evidence="11" type="ORF">UN63_11335</name>
</gene>
<comment type="similarity">
    <text evidence="2 9">Belongs to the uroporphyrinogen-III synthase family.</text>
</comment>
<name>A0A2P5TKX0_9GAMM</name>
<dbReference type="PANTHER" id="PTHR38042:SF1">
    <property type="entry name" value="UROPORPHYRINOGEN-III SYNTHASE, CHLOROPLASTIC"/>
    <property type="match status" value="1"/>
</dbReference>
<evidence type="ECO:0000256" key="9">
    <source>
        <dbReference type="RuleBase" id="RU366031"/>
    </source>
</evidence>
<dbReference type="EMBL" id="MPZM01000025">
    <property type="protein sequence ID" value="PPL15782.1"/>
    <property type="molecule type" value="Genomic_DNA"/>
</dbReference>
<dbReference type="InterPro" id="IPR039793">
    <property type="entry name" value="UROS/Hem4"/>
</dbReference>
<evidence type="ECO:0000256" key="7">
    <source>
        <dbReference type="ARBA" id="ARBA00040167"/>
    </source>
</evidence>
<comment type="caution">
    <text evidence="11">The sequence shown here is derived from an EMBL/GenBank/DDBJ whole genome shotgun (WGS) entry which is preliminary data.</text>
</comment>
<comment type="catalytic activity">
    <reaction evidence="8 9">
        <text>hydroxymethylbilane = uroporphyrinogen III + H2O</text>
        <dbReference type="Rhea" id="RHEA:18965"/>
        <dbReference type="ChEBI" id="CHEBI:15377"/>
        <dbReference type="ChEBI" id="CHEBI:57308"/>
        <dbReference type="ChEBI" id="CHEBI:57845"/>
        <dbReference type="EC" id="4.2.1.75"/>
    </reaction>
</comment>
<dbReference type="SUPFAM" id="SSF69618">
    <property type="entry name" value="HemD-like"/>
    <property type="match status" value="1"/>
</dbReference>
<evidence type="ECO:0000313" key="11">
    <source>
        <dbReference type="EMBL" id="PPL15782.1"/>
    </source>
</evidence>
<evidence type="ECO:0000259" key="10">
    <source>
        <dbReference type="Pfam" id="PF02602"/>
    </source>
</evidence>
<dbReference type="GO" id="GO:0006782">
    <property type="term" value="P:protoporphyrinogen IX biosynthetic process"/>
    <property type="evidence" value="ECO:0007669"/>
    <property type="project" value="UniProtKB-UniRule"/>
</dbReference>
<keyword evidence="4 9" id="KW-0456">Lyase</keyword>
<keyword evidence="12" id="KW-1185">Reference proteome</keyword>
<dbReference type="RefSeq" id="WP_104486864.1">
    <property type="nucleotide sequence ID" value="NZ_BMYB01000027.1"/>
</dbReference>
<evidence type="ECO:0000256" key="1">
    <source>
        <dbReference type="ARBA" id="ARBA00004772"/>
    </source>
</evidence>
<evidence type="ECO:0000256" key="8">
    <source>
        <dbReference type="ARBA" id="ARBA00048617"/>
    </source>
</evidence>
<dbReference type="GO" id="GO:0004852">
    <property type="term" value="F:uroporphyrinogen-III synthase activity"/>
    <property type="evidence" value="ECO:0007669"/>
    <property type="project" value="UniProtKB-UniRule"/>
</dbReference>
<evidence type="ECO:0000256" key="3">
    <source>
        <dbReference type="ARBA" id="ARBA00013109"/>
    </source>
</evidence>
<feature type="domain" description="Tetrapyrrole biosynthesis uroporphyrinogen III synthase" evidence="10">
    <location>
        <begin position="14"/>
        <end position="240"/>
    </location>
</feature>
<dbReference type="UniPathway" id="UPA00251">
    <property type="reaction ID" value="UER00320"/>
</dbReference>
<comment type="function">
    <text evidence="6 9">Catalyzes cyclization of the linear tetrapyrrole, hydroxymethylbilane, to the macrocyclic uroporphyrinogen III.</text>
</comment>
<evidence type="ECO:0000256" key="6">
    <source>
        <dbReference type="ARBA" id="ARBA00037589"/>
    </source>
</evidence>
<dbReference type="CDD" id="cd06578">
    <property type="entry name" value="HemD"/>
    <property type="match status" value="1"/>
</dbReference>
<sequence>MTPLVVRAEPQAASLSQALQAAGHQPVTSPLLSFVAGAELDRLPALLGGLSARDYVIAVSVQAVHFADNALKQQGHGWPKANYIAVGDATGKAFAAVDVPGVTVPEDPRSEGIISLPGLQQLAGRRVVILRGNGGRHLIAPTLMQRGALVDYCEVYRRCYHQDSSGALVKSWQSQDVDSIIITSGGLLHHIVQLAAYSARDWLLSRLLIVPSIRVALEAKELGFTQVINAEGASNQALIAALDERKRNDRQD</sequence>
<reference evidence="12" key="1">
    <citation type="submission" date="2016-11" db="EMBL/GenBank/DDBJ databases">
        <authorList>
            <person name="Sisinthy S."/>
            <person name="Ara S."/>
            <person name="Gundlapally S.R."/>
        </authorList>
    </citation>
    <scope>NUCLEOTIDE SEQUENCE [LARGE SCALE GENOMIC DNA]</scope>
    <source>
        <strain evidence="12">V1-41</strain>
    </source>
</reference>
<dbReference type="InterPro" id="IPR003754">
    <property type="entry name" value="4pyrrol_synth_uPrphyn_synth"/>
</dbReference>
<accession>A0A2P5TKX0</accession>
<dbReference type="InterPro" id="IPR036108">
    <property type="entry name" value="4pyrrol_syn_uPrphyn_synt_sf"/>
</dbReference>
<dbReference type="EC" id="4.2.1.75" evidence="3 9"/>
<organism evidence="11 12">
    <name type="scientific">Oceanisphaera arctica</name>
    <dbReference type="NCBI Taxonomy" id="641510"/>
    <lineage>
        <taxon>Bacteria</taxon>
        <taxon>Pseudomonadati</taxon>
        <taxon>Pseudomonadota</taxon>
        <taxon>Gammaproteobacteria</taxon>
        <taxon>Aeromonadales</taxon>
        <taxon>Aeromonadaceae</taxon>
        <taxon>Oceanisphaera</taxon>
    </lineage>
</organism>
<proteinExistence type="inferred from homology"/>
<dbReference type="AlphaFoldDB" id="A0A2P5TKX0"/>
<dbReference type="PANTHER" id="PTHR38042">
    <property type="entry name" value="UROPORPHYRINOGEN-III SYNTHASE, CHLOROPLASTIC"/>
    <property type="match status" value="1"/>
</dbReference>
<dbReference type="GO" id="GO:0006780">
    <property type="term" value="P:uroporphyrinogen III biosynthetic process"/>
    <property type="evidence" value="ECO:0007669"/>
    <property type="project" value="UniProtKB-UniRule"/>
</dbReference>
<dbReference type="Pfam" id="PF02602">
    <property type="entry name" value="HEM4"/>
    <property type="match status" value="1"/>
</dbReference>
<dbReference type="OrthoDB" id="9787650at2"/>
<evidence type="ECO:0000256" key="5">
    <source>
        <dbReference type="ARBA" id="ARBA00023244"/>
    </source>
</evidence>
<evidence type="ECO:0000256" key="2">
    <source>
        <dbReference type="ARBA" id="ARBA00008133"/>
    </source>
</evidence>
<evidence type="ECO:0000256" key="4">
    <source>
        <dbReference type="ARBA" id="ARBA00023239"/>
    </source>
</evidence>
<keyword evidence="5 9" id="KW-0627">Porphyrin biosynthesis</keyword>
<protein>
    <recommendedName>
        <fullName evidence="7 9">Uroporphyrinogen-III synthase</fullName>
        <ecNumber evidence="3 9">4.2.1.75</ecNumber>
    </recommendedName>
</protein>
<dbReference type="Proteomes" id="UP000242231">
    <property type="component" value="Unassembled WGS sequence"/>
</dbReference>
<dbReference type="Gene3D" id="3.40.50.10090">
    <property type="match status" value="2"/>
</dbReference>